<evidence type="ECO:0000313" key="3">
    <source>
        <dbReference type="Proteomes" id="UP000003597"/>
    </source>
</evidence>
<dbReference type="EMBL" id="AGCN01000036">
    <property type="protein sequence ID" value="EHN60559.1"/>
    <property type="molecule type" value="Genomic_DNA"/>
</dbReference>
<accession>A0AB72Z6V3</accession>
<dbReference type="PANTHER" id="PTHR43433">
    <property type="entry name" value="HYDROLASE, ALPHA/BETA FOLD FAMILY PROTEIN"/>
    <property type="match status" value="1"/>
</dbReference>
<dbReference type="GO" id="GO:0046503">
    <property type="term" value="P:glycerolipid catabolic process"/>
    <property type="evidence" value="ECO:0007669"/>
    <property type="project" value="TreeGrafter"/>
</dbReference>
<dbReference type="Proteomes" id="UP000003597">
    <property type="component" value="Unassembled WGS sequence"/>
</dbReference>
<protein>
    <recommendedName>
        <fullName evidence="1">AB hydrolase-1 domain-containing protein</fullName>
    </recommendedName>
</protein>
<dbReference type="Gene3D" id="3.40.50.1820">
    <property type="entry name" value="alpha/beta hydrolase"/>
    <property type="match status" value="1"/>
</dbReference>
<dbReference type="PANTHER" id="PTHR43433:SF5">
    <property type="entry name" value="AB HYDROLASE-1 DOMAIN-CONTAINING PROTEIN"/>
    <property type="match status" value="1"/>
</dbReference>
<dbReference type="Pfam" id="PF00561">
    <property type="entry name" value="Abhydrolase_1"/>
    <property type="match status" value="1"/>
</dbReference>
<dbReference type="InterPro" id="IPR000073">
    <property type="entry name" value="AB_hydrolase_1"/>
</dbReference>
<name>A0AB72Z6V3_LISIO</name>
<gene>
    <name evidence="2" type="ORF">HMPREF0557_02485</name>
</gene>
<dbReference type="SUPFAM" id="SSF53474">
    <property type="entry name" value="alpha/beta-Hydrolases"/>
    <property type="match status" value="1"/>
</dbReference>
<comment type="caution">
    <text evidence="2">The sequence shown here is derived from an EMBL/GenBank/DDBJ whole genome shotgun (WGS) entry which is preliminary data.</text>
</comment>
<dbReference type="GO" id="GO:0004806">
    <property type="term" value="F:triacylglycerol lipase activity"/>
    <property type="evidence" value="ECO:0007669"/>
    <property type="project" value="TreeGrafter"/>
</dbReference>
<evidence type="ECO:0000259" key="1">
    <source>
        <dbReference type="Pfam" id="PF00561"/>
    </source>
</evidence>
<organism evidence="2 3">
    <name type="scientific">Listeria innocua ATCC 33091</name>
    <dbReference type="NCBI Taxonomy" id="1002366"/>
    <lineage>
        <taxon>Bacteria</taxon>
        <taxon>Bacillati</taxon>
        <taxon>Bacillota</taxon>
        <taxon>Bacilli</taxon>
        <taxon>Bacillales</taxon>
        <taxon>Listeriaceae</taxon>
        <taxon>Listeria</taxon>
    </lineage>
</organism>
<feature type="domain" description="AB hydrolase-1" evidence="1">
    <location>
        <begin position="42"/>
        <end position="130"/>
    </location>
</feature>
<keyword evidence="3" id="KW-1185">Reference proteome</keyword>
<sequence>MKSSIIRCKIRVLEVLSKEKCFMITKINGINLFYQIYGAGEPILLIHGNGQSHRSLKRIIDDLALDHQVIAVDSRAHGRSDAGNMPLDFEIMALDMLSLLDFLKIDKYKVVGYSDGGIVALVMGKMQPKRQIASVVIGTNYHVNQIRFLPDLFCRVAYGATVLLAPFSRFFERMKQQLALTIYHPHMSEADLKKISAPLLAVVGEYDLISSKDTKKMVHSVQHGEMVIVRNGLHYLPRQKPKQLLRLIHTFFSNLSAEIHK</sequence>
<dbReference type="InterPro" id="IPR050471">
    <property type="entry name" value="AB_hydrolase"/>
</dbReference>
<proteinExistence type="predicted"/>
<reference evidence="2 3" key="1">
    <citation type="submission" date="2011-08" db="EMBL/GenBank/DDBJ databases">
        <authorList>
            <person name="Weinstock G."/>
            <person name="Sodergren E."/>
            <person name="Clifton S."/>
            <person name="Fulton L."/>
            <person name="Fulton B."/>
            <person name="Courtney L."/>
            <person name="Fronick C."/>
            <person name="Harrison M."/>
            <person name="Strong C."/>
            <person name="Farmer C."/>
            <person name="Delahaunty K."/>
            <person name="Markovic C."/>
            <person name="Hall O."/>
            <person name="Minx P."/>
            <person name="Tomlinson C."/>
            <person name="Mitreva M."/>
            <person name="Hou S."/>
            <person name="Chen J."/>
            <person name="Wollam A."/>
            <person name="Pepin K.H."/>
            <person name="Johnson M."/>
            <person name="Bhonagiri V."/>
            <person name="Zhang X."/>
            <person name="Suruliraj S."/>
            <person name="Warren W."/>
            <person name="Chinwalla A."/>
            <person name="Mardis E.R."/>
            <person name="Wilson R.K."/>
        </authorList>
    </citation>
    <scope>NUCLEOTIDE SEQUENCE [LARGE SCALE GENOMIC DNA]</scope>
    <source>
        <strain evidence="2 3">ATCC 33091</strain>
    </source>
</reference>
<dbReference type="InterPro" id="IPR029058">
    <property type="entry name" value="AB_hydrolase_fold"/>
</dbReference>
<evidence type="ECO:0000313" key="2">
    <source>
        <dbReference type="EMBL" id="EHN60559.1"/>
    </source>
</evidence>
<dbReference type="AlphaFoldDB" id="A0AB72Z6V3"/>